<dbReference type="Pfam" id="PF24346">
    <property type="entry name" value="DUF7507"/>
    <property type="match status" value="2"/>
</dbReference>
<feature type="domain" description="DUF7507" evidence="2">
    <location>
        <begin position="436"/>
        <end position="524"/>
    </location>
</feature>
<evidence type="ECO:0000256" key="1">
    <source>
        <dbReference type="SAM" id="Phobius"/>
    </source>
</evidence>
<dbReference type="PANTHER" id="PTHR34819">
    <property type="entry name" value="LARGE CYSTEINE-RICH PERIPLASMIC PROTEIN OMCB"/>
    <property type="match status" value="1"/>
</dbReference>
<dbReference type="NCBIfam" id="TIGR01451">
    <property type="entry name" value="B_ant_repeat"/>
    <property type="match status" value="3"/>
</dbReference>
<name>A0ABY4FVF1_9MICO</name>
<dbReference type="InterPro" id="IPR047589">
    <property type="entry name" value="DUF11_rpt"/>
</dbReference>
<dbReference type="InterPro" id="IPR013783">
    <property type="entry name" value="Ig-like_fold"/>
</dbReference>
<dbReference type="RefSeq" id="WP_244685722.1">
    <property type="nucleotide sequence ID" value="NZ_CP095043.1"/>
</dbReference>
<dbReference type="EMBL" id="CP095043">
    <property type="protein sequence ID" value="UOQ60248.1"/>
    <property type="molecule type" value="Genomic_DNA"/>
</dbReference>
<keyword evidence="1" id="KW-0472">Membrane</keyword>
<dbReference type="Gene3D" id="2.60.40.10">
    <property type="entry name" value="Immunoglobulins"/>
    <property type="match status" value="1"/>
</dbReference>
<dbReference type="Proteomes" id="UP000831775">
    <property type="component" value="Chromosome"/>
</dbReference>
<accession>A0ABY4FVF1</accession>
<keyword evidence="1" id="KW-0812">Transmembrane</keyword>
<sequence>MNLRAGTTFESCAQAQAGTIPAGIRTNNNDHSMRWNDTDGRSDTFNNSSAQFTIPAGATITYAMLEWAGHTGEFKTAGGNTSSISSCNIVGQQYSTLFPTGLPPAPAAATPEAQSPGVQINGAAPVEVTPHVTRDSGLGWPNNSDRMYTGWSDVTDLLESSELSGLTTVTVSNIWAPAGVNCTAGWGLTVVWAFDAPVEGVAEYQNTISIYQGHIRQGAADLPSTATFSGFEAASSTNRIGLVAYEGDRGTVGDRFSINGTDIPEPTGYGAVNDFFVSAGNISSDPAWGVNFSVDVNDFETDLIQAGDTEATLGFRTNGDGYWLQSVWLEAPIASVRIDKTADIAVGRPGDPVVWTITVSNPSPAAIREVIVTDPHEASCEREIPSSFLASGSFTYTCAGVLPEQTVTNTATVTARTELGTVLSAEDSATVEVIHPALSITKTSDTALALDGETVNFAITVHNTGDVDLSEVRVEDQKVPDCSADIGVLAAGAQHALRCSAVAPIAGGENSATAIGTDPLGNTLEEADTARMIAARPSLAVDKSVSDQDIRVGETATFAIAVTNDGNVRLDQVVLQDLDLAECSQQIGTLLPGETRTVSCSWTADRAERFVNTASASGIAMRCTGAEAPGTCAEELGIEPLVRVDDATVVVSTGLVGTPERSPGDDEQRLSATGGQGGGVGIAFGLACMAAGAFLLRKQVMYQHRQ</sequence>
<keyword evidence="1" id="KW-1133">Transmembrane helix</keyword>
<proteinExistence type="predicted"/>
<keyword evidence="4" id="KW-1185">Reference proteome</keyword>
<reference evidence="3 4" key="1">
    <citation type="submission" date="2022-04" db="EMBL/GenBank/DDBJ databases">
        <title>Leucobacter sp. isolated from rhizosphere of onion.</title>
        <authorList>
            <person name="Won M."/>
            <person name="Lee C.-M."/>
            <person name="Woen H.-Y."/>
            <person name="Kwon S.-W."/>
        </authorList>
    </citation>
    <scope>NUCLEOTIDE SEQUENCE [LARGE SCALE GENOMIC DNA]</scope>
    <source>
        <strain evidence="3 4">H25R-14</strain>
    </source>
</reference>
<feature type="transmembrane region" description="Helical" evidence="1">
    <location>
        <begin position="677"/>
        <end position="696"/>
    </location>
</feature>
<evidence type="ECO:0000259" key="2">
    <source>
        <dbReference type="Pfam" id="PF24346"/>
    </source>
</evidence>
<feature type="domain" description="DUF7507" evidence="2">
    <location>
        <begin position="537"/>
        <end position="620"/>
    </location>
</feature>
<evidence type="ECO:0000313" key="4">
    <source>
        <dbReference type="Proteomes" id="UP000831775"/>
    </source>
</evidence>
<dbReference type="InterPro" id="IPR051172">
    <property type="entry name" value="Chlamydia_OmcB"/>
</dbReference>
<dbReference type="PANTHER" id="PTHR34819:SF5">
    <property type="entry name" value="CONSERVED REPEAT DOMAIN PROTEIN"/>
    <property type="match status" value="1"/>
</dbReference>
<evidence type="ECO:0000313" key="3">
    <source>
        <dbReference type="EMBL" id="UOQ60248.1"/>
    </source>
</evidence>
<dbReference type="InterPro" id="IPR055354">
    <property type="entry name" value="DUF7507"/>
</dbReference>
<protein>
    <submittedName>
        <fullName evidence="3">DUF11 domain-containing protein</fullName>
    </submittedName>
</protein>
<gene>
    <name evidence="3" type="ORF">MUN76_14615</name>
</gene>
<organism evidence="3 4">
    <name type="scientific">Leucobacter rhizosphaerae</name>
    <dbReference type="NCBI Taxonomy" id="2932245"/>
    <lineage>
        <taxon>Bacteria</taxon>
        <taxon>Bacillati</taxon>
        <taxon>Actinomycetota</taxon>
        <taxon>Actinomycetes</taxon>
        <taxon>Micrococcales</taxon>
        <taxon>Microbacteriaceae</taxon>
        <taxon>Leucobacter</taxon>
    </lineage>
</organism>